<feature type="domain" description="Methyl-accepting transducer" evidence="4">
    <location>
        <begin position="214"/>
        <end position="471"/>
    </location>
</feature>
<feature type="transmembrane region" description="Helical" evidence="3">
    <location>
        <begin position="120"/>
        <end position="139"/>
    </location>
</feature>
<keyword evidence="3" id="KW-0472">Membrane</keyword>
<dbReference type="PANTHER" id="PTHR32089:SF112">
    <property type="entry name" value="LYSOZYME-LIKE PROTEIN-RELATED"/>
    <property type="match status" value="1"/>
</dbReference>
<dbReference type="eggNOG" id="COG0840">
    <property type="taxonomic scope" value="Bacteria"/>
</dbReference>
<keyword evidence="3" id="KW-0812">Transmembrane</keyword>
<dbReference type="Proteomes" id="UP000002730">
    <property type="component" value="Chromosome"/>
</dbReference>
<feature type="transmembrane region" description="Helical" evidence="3">
    <location>
        <begin position="68"/>
        <end position="87"/>
    </location>
</feature>
<dbReference type="Gene3D" id="1.10.287.950">
    <property type="entry name" value="Methyl-accepting chemotaxis protein"/>
    <property type="match status" value="1"/>
</dbReference>
<gene>
    <name evidence="5" type="ordered locus">Clocel_2579</name>
</gene>
<sequence length="496" mass="54475">MNTETSSIYNVKNVHLVNLVVVIIVSLLIFILTLVSDGLSASIPVFVEDVVIWVVLTAIYFSKLRDNVKALIFSLAPLLAGTMAFINNPVTDVGNHYLIFISIAMITLYFHNKLIAAHQVITNVTFIFIYIISGPKLLINPEANIWSFVYILICTNGVLALLYFLTKWGKGTVNEAIRKEKIAADLSLKLSNSLEEIKNSSNLLNGVVINFDKSINSSKEAISTMNTNMQEMANGVTEQAENISTINDKMNIASENVLKNNEITNDINSESSKMVEEITDGSSKIKKMNTQMDIIYQAVNASFGTVTNLQDKIIEINKYLEGINQIAEQTNLLALNAAIEAARAGENGKGFAVVAEEVRKLAEESSTTVKDINTIINTINQQTTLVVDKVKSGDTAVEVGKKLLSEVSENFSVIENNMLKTSKRLEESSEISNETSREFMEILENVNSIAAISEQQVASIQELSATAESTNADIVMISNSVNEIKTLSNSLEKMAH</sequence>
<dbReference type="EMBL" id="CP002160">
    <property type="protein sequence ID" value="ADL52290.1"/>
    <property type="molecule type" value="Genomic_DNA"/>
</dbReference>
<dbReference type="PROSITE" id="PS50111">
    <property type="entry name" value="CHEMOTAXIS_TRANSDUC_2"/>
    <property type="match status" value="1"/>
</dbReference>
<feature type="transmembrane region" description="Helical" evidence="3">
    <location>
        <begin position="41"/>
        <end position="61"/>
    </location>
</feature>
<organism evidence="5 6">
    <name type="scientific">Clostridium cellulovorans (strain ATCC 35296 / DSM 3052 / OCM 3 / 743B)</name>
    <dbReference type="NCBI Taxonomy" id="573061"/>
    <lineage>
        <taxon>Bacteria</taxon>
        <taxon>Bacillati</taxon>
        <taxon>Bacillota</taxon>
        <taxon>Clostridia</taxon>
        <taxon>Eubacteriales</taxon>
        <taxon>Clostridiaceae</taxon>
        <taxon>Clostridium</taxon>
    </lineage>
</organism>
<evidence type="ECO:0000256" key="3">
    <source>
        <dbReference type="SAM" id="Phobius"/>
    </source>
</evidence>
<feature type="transmembrane region" description="Helical" evidence="3">
    <location>
        <begin position="16"/>
        <end position="35"/>
    </location>
</feature>
<dbReference type="SUPFAM" id="SSF58104">
    <property type="entry name" value="Methyl-accepting chemotaxis protein (MCP) signaling domain"/>
    <property type="match status" value="1"/>
</dbReference>
<name>D9SQT4_CLOC7</name>
<dbReference type="AlphaFoldDB" id="D9SQT4"/>
<keyword evidence="6" id="KW-1185">Reference proteome</keyword>
<accession>D9SQT4</accession>
<dbReference type="SMART" id="SM00283">
    <property type="entry name" value="MA"/>
    <property type="match status" value="1"/>
</dbReference>
<feature type="transmembrane region" description="Helical" evidence="3">
    <location>
        <begin position="93"/>
        <end position="111"/>
    </location>
</feature>
<reference evidence="5 6" key="1">
    <citation type="submission" date="2010-08" db="EMBL/GenBank/DDBJ databases">
        <title>Complete sequence of Clostridium cellulovorans 743B.</title>
        <authorList>
            <consortium name="US DOE Joint Genome Institute"/>
            <person name="Lucas S."/>
            <person name="Copeland A."/>
            <person name="Lapidus A."/>
            <person name="Cheng J.-F."/>
            <person name="Bruce D."/>
            <person name="Goodwin L."/>
            <person name="Pitluck S."/>
            <person name="Chertkov O."/>
            <person name="Detter J.C."/>
            <person name="Han C."/>
            <person name="Tapia R."/>
            <person name="Land M."/>
            <person name="Hauser L."/>
            <person name="Chang Y.-J."/>
            <person name="Jeffries C."/>
            <person name="Kyrpides N."/>
            <person name="Ivanova N."/>
            <person name="Mikhailova N."/>
            <person name="Hemme C.L."/>
            <person name="Woyke T."/>
        </authorList>
    </citation>
    <scope>NUCLEOTIDE SEQUENCE [LARGE SCALE GENOMIC DNA]</scope>
    <source>
        <strain evidence="6">ATCC 35296 / DSM 3052 / OCM 3 / 743B</strain>
    </source>
</reference>
<evidence type="ECO:0000313" key="6">
    <source>
        <dbReference type="Proteomes" id="UP000002730"/>
    </source>
</evidence>
<dbReference type="RefSeq" id="WP_010075550.1">
    <property type="nucleotide sequence ID" value="NC_014393.1"/>
</dbReference>
<proteinExistence type="predicted"/>
<protein>
    <submittedName>
        <fullName evidence="5">Methyl-accepting chemotaxis sensory transducer</fullName>
    </submittedName>
</protein>
<dbReference type="HOGENOM" id="CLU_000445_107_18_9"/>
<keyword evidence="3" id="KW-1133">Transmembrane helix</keyword>
<evidence type="ECO:0000256" key="2">
    <source>
        <dbReference type="PROSITE-ProRule" id="PRU00284"/>
    </source>
</evidence>
<keyword evidence="1 2" id="KW-0807">Transducer</keyword>
<dbReference type="PANTHER" id="PTHR32089">
    <property type="entry name" value="METHYL-ACCEPTING CHEMOTAXIS PROTEIN MCPB"/>
    <property type="match status" value="1"/>
</dbReference>
<dbReference type="KEGG" id="ccb:Clocel_2579"/>
<dbReference type="STRING" id="573061.Clocel_2579"/>
<dbReference type="OrthoDB" id="1660488at2"/>
<dbReference type="Pfam" id="PF00015">
    <property type="entry name" value="MCPsignal"/>
    <property type="match status" value="1"/>
</dbReference>
<dbReference type="GO" id="GO:0016020">
    <property type="term" value="C:membrane"/>
    <property type="evidence" value="ECO:0007669"/>
    <property type="project" value="InterPro"/>
</dbReference>
<dbReference type="GO" id="GO:0007165">
    <property type="term" value="P:signal transduction"/>
    <property type="evidence" value="ECO:0007669"/>
    <property type="project" value="UniProtKB-KW"/>
</dbReference>
<evidence type="ECO:0000256" key="1">
    <source>
        <dbReference type="ARBA" id="ARBA00023224"/>
    </source>
</evidence>
<evidence type="ECO:0000313" key="5">
    <source>
        <dbReference type="EMBL" id="ADL52290.1"/>
    </source>
</evidence>
<feature type="transmembrane region" description="Helical" evidence="3">
    <location>
        <begin position="145"/>
        <end position="165"/>
    </location>
</feature>
<dbReference type="InterPro" id="IPR004089">
    <property type="entry name" value="MCPsignal_dom"/>
</dbReference>
<evidence type="ECO:0000259" key="4">
    <source>
        <dbReference type="PROSITE" id="PS50111"/>
    </source>
</evidence>